<proteinExistence type="predicted"/>
<reference evidence="1" key="1">
    <citation type="submission" date="2018-05" db="EMBL/GenBank/DDBJ databases">
        <title>Draft genome of Mucuna pruriens seed.</title>
        <authorList>
            <person name="Nnadi N.E."/>
            <person name="Vos R."/>
            <person name="Hasami M.H."/>
            <person name="Devisetty U.K."/>
            <person name="Aguiy J.C."/>
        </authorList>
    </citation>
    <scope>NUCLEOTIDE SEQUENCE [LARGE SCALE GENOMIC DNA]</scope>
    <source>
        <strain evidence="1">JCA_2017</strain>
    </source>
</reference>
<accession>A0A371FSA9</accession>
<gene>
    <name evidence="1" type="ORF">CR513_38170</name>
</gene>
<feature type="non-terminal residue" evidence="1">
    <location>
        <position position="1"/>
    </location>
</feature>
<organism evidence="1 2">
    <name type="scientific">Mucuna pruriens</name>
    <name type="common">Velvet bean</name>
    <name type="synonym">Dolichos pruriens</name>
    <dbReference type="NCBI Taxonomy" id="157652"/>
    <lineage>
        <taxon>Eukaryota</taxon>
        <taxon>Viridiplantae</taxon>
        <taxon>Streptophyta</taxon>
        <taxon>Embryophyta</taxon>
        <taxon>Tracheophyta</taxon>
        <taxon>Spermatophyta</taxon>
        <taxon>Magnoliopsida</taxon>
        <taxon>eudicotyledons</taxon>
        <taxon>Gunneridae</taxon>
        <taxon>Pentapetalae</taxon>
        <taxon>rosids</taxon>
        <taxon>fabids</taxon>
        <taxon>Fabales</taxon>
        <taxon>Fabaceae</taxon>
        <taxon>Papilionoideae</taxon>
        <taxon>50 kb inversion clade</taxon>
        <taxon>NPAAA clade</taxon>
        <taxon>indigoferoid/millettioid clade</taxon>
        <taxon>Phaseoleae</taxon>
        <taxon>Mucuna</taxon>
    </lineage>
</organism>
<name>A0A371FSA9_MUCPR</name>
<sequence length="76" mass="8898">MNTMQNNGIIHVVKSMYFYTLKDKTPIMAFINKSRRSTTQNLNNKSIQTNELRFTMVYLDKVGYKGESFIMTSHVK</sequence>
<dbReference type="AlphaFoldDB" id="A0A371FSA9"/>
<protein>
    <submittedName>
        <fullName evidence="1">Uncharacterized protein</fullName>
    </submittedName>
</protein>
<dbReference type="EMBL" id="QJKJ01007987">
    <property type="protein sequence ID" value="RDX81188.1"/>
    <property type="molecule type" value="Genomic_DNA"/>
</dbReference>
<dbReference type="OrthoDB" id="1709318at2759"/>
<comment type="caution">
    <text evidence="1">The sequence shown here is derived from an EMBL/GenBank/DDBJ whole genome shotgun (WGS) entry which is preliminary data.</text>
</comment>
<evidence type="ECO:0000313" key="1">
    <source>
        <dbReference type="EMBL" id="RDX81188.1"/>
    </source>
</evidence>
<evidence type="ECO:0000313" key="2">
    <source>
        <dbReference type="Proteomes" id="UP000257109"/>
    </source>
</evidence>
<keyword evidence="2" id="KW-1185">Reference proteome</keyword>
<dbReference type="Proteomes" id="UP000257109">
    <property type="component" value="Unassembled WGS sequence"/>
</dbReference>